<dbReference type="PRINTS" id="PR00502">
    <property type="entry name" value="NUDIXFAMILY"/>
</dbReference>
<dbReference type="RefSeq" id="XP_033806542.1">
    <property type="nucleotide sequence ID" value="XM_033950651.1"/>
</dbReference>
<evidence type="ECO:0000256" key="15">
    <source>
        <dbReference type="ARBA" id="ARBA00076305"/>
    </source>
</evidence>
<dbReference type="Gene3D" id="3.90.79.10">
    <property type="entry name" value="Nucleoside Triphosphate Pyrophosphohydrolase"/>
    <property type="match status" value="1"/>
</dbReference>
<dbReference type="PANTHER" id="PTHR22769">
    <property type="entry name" value="MUTT/NUDIX HYDROLASE"/>
    <property type="match status" value="1"/>
</dbReference>
<dbReference type="InterPro" id="IPR020084">
    <property type="entry name" value="NUDIX_hydrolase_CS"/>
</dbReference>
<dbReference type="PROSITE" id="PS51462">
    <property type="entry name" value="NUDIX"/>
    <property type="match status" value="1"/>
</dbReference>
<keyword evidence="4" id="KW-0479">Metal-binding</keyword>
<gene>
    <name evidence="21" type="primary">NUDT18</name>
</gene>
<evidence type="ECO:0000256" key="18">
    <source>
        <dbReference type="RuleBase" id="RU003476"/>
    </source>
</evidence>
<dbReference type="InterPro" id="IPR020476">
    <property type="entry name" value="Nudix_hydrolase"/>
</dbReference>
<dbReference type="Proteomes" id="UP000515159">
    <property type="component" value="Chromosome 6"/>
</dbReference>
<dbReference type="SUPFAM" id="SSF55811">
    <property type="entry name" value="Nudix"/>
    <property type="match status" value="1"/>
</dbReference>
<dbReference type="FunFam" id="3.90.79.10:FF:000080">
    <property type="entry name" value="8-oxo-dGDP phosphatase NUDT18"/>
    <property type="match status" value="1"/>
</dbReference>
<evidence type="ECO:0000259" key="19">
    <source>
        <dbReference type="PROSITE" id="PS51462"/>
    </source>
</evidence>
<evidence type="ECO:0000256" key="8">
    <source>
        <dbReference type="ARBA" id="ARBA00050269"/>
    </source>
</evidence>
<dbReference type="GO" id="GO:0044716">
    <property type="term" value="F:8-oxo-GDP phosphatase activity"/>
    <property type="evidence" value="ECO:0007669"/>
    <property type="project" value="TreeGrafter"/>
</dbReference>
<dbReference type="FunCoup" id="A0A6P8RM84">
    <property type="interactions" value="1017"/>
</dbReference>
<evidence type="ECO:0000256" key="7">
    <source>
        <dbReference type="ARBA" id="ARBA00023211"/>
    </source>
</evidence>
<evidence type="ECO:0000256" key="13">
    <source>
        <dbReference type="ARBA" id="ARBA00066482"/>
    </source>
</evidence>
<comment type="similarity">
    <text evidence="3 18">Belongs to the Nudix hydrolase family.</text>
</comment>
<dbReference type="CTD" id="79873"/>
<keyword evidence="5 18" id="KW-0378">Hydrolase</keyword>
<proteinExistence type="inferred from homology"/>
<keyword evidence="20" id="KW-1185">Reference proteome</keyword>
<evidence type="ECO:0000256" key="5">
    <source>
        <dbReference type="ARBA" id="ARBA00022801"/>
    </source>
</evidence>
<dbReference type="PROSITE" id="PS00893">
    <property type="entry name" value="NUDIX_BOX"/>
    <property type="match status" value="1"/>
</dbReference>
<comment type="catalytic activity">
    <reaction evidence="11">
        <text>2-oxo-dADP + H2O = 2-oxo-dAMP + phosphate + H(+)</text>
        <dbReference type="Rhea" id="RHEA:35223"/>
        <dbReference type="ChEBI" id="CHEBI:15377"/>
        <dbReference type="ChEBI" id="CHEBI:15378"/>
        <dbReference type="ChEBI" id="CHEBI:43474"/>
        <dbReference type="ChEBI" id="CHEBI:63212"/>
        <dbReference type="ChEBI" id="CHEBI:71363"/>
    </reaction>
    <physiologicalReaction direction="left-to-right" evidence="11">
        <dbReference type="Rhea" id="RHEA:35224"/>
    </physiologicalReaction>
</comment>
<comment type="cofactor">
    <cofactor evidence="1">
        <name>Mn(2+)</name>
        <dbReference type="ChEBI" id="CHEBI:29035"/>
    </cofactor>
</comment>
<evidence type="ECO:0000256" key="11">
    <source>
        <dbReference type="ARBA" id="ARBA00052843"/>
    </source>
</evidence>
<evidence type="ECO:0000256" key="4">
    <source>
        <dbReference type="ARBA" id="ARBA00022723"/>
    </source>
</evidence>
<keyword evidence="6" id="KW-0460">Magnesium</keyword>
<sequence length="327" mass="36403">MDSEAEPLEVELQVVLDGRGLPVPDTYDAPPQTLQPVVLRETVCYVVLGVLLNERGEVLMMQEAKQDCYGKWYLPAGRMEANETIVEALKREVKEETGFECEPCTLLAVEERGPCWIRFTFLAEPTGGMLKAIQDGDAESLQARWWDHDSPLPLRGKDILPLIDLALRYRANPWHPVTLPQELPCTVVSQRVVVTFVNSRKDLWVLQSTVGNPHLPVTACDMTPTEVRSSMKVAIYRLIKQCILLPQVQLKTCGILGLQHLGKDAVVKCDGVCFNVLLSVTHANRCLCDTPPELHGGLFEWLRIGEGTLKSAILQRLSTLAVVPICS</sequence>
<accession>A0A6P8RM84</accession>
<name>A0A6P8RM84_GEOSA</name>
<evidence type="ECO:0000256" key="3">
    <source>
        <dbReference type="ARBA" id="ARBA00005582"/>
    </source>
</evidence>
<dbReference type="InterPro" id="IPR015797">
    <property type="entry name" value="NUDIX_hydrolase-like_dom_sf"/>
</dbReference>
<evidence type="ECO:0000256" key="9">
    <source>
        <dbReference type="ARBA" id="ARBA00050338"/>
    </source>
</evidence>
<dbReference type="PANTHER" id="PTHR22769:SF56">
    <property type="entry name" value="8-OXO-DGDP PHOSPHATASE NUDT18"/>
    <property type="match status" value="1"/>
</dbReference>
<evidence type="ECO:0000256" key="12">
    <source>
        <dbReference type="ARBA" id="ARBA00056193"/>
    </source>
</evidence>
<comment type="catalytic activity">
    <reaction evidence="9">
        <text>8-oxo-dADP + H2O = 8-oxo-dAMP + phosphate + H(+)</text>
        <dbReference type="Rhea" id="RHEA:35219"/>
        <dbReference type="ChEBI" id="CHEBI:15377"/>
        <dbReference type="ChEBI" id="CHEBI:15378"/>
        <dbReference type="ChEBI" id="CHEBI:43474"/>
        <dbReference type="ChEBI" id="CHEBI:71361"/>
        <dbReference type="ChEBI" id="CHEBI:71362"/>
    </reaction>
    <physiologicalReaction direction="left-to-right" evidence="9">
        <dbReference type="Rhea" id="RHEA:35220"/>
    </physiologicalReaction>
</comment>
<comment type="catalytic activity">
    <reaction evidence="8">
        <text>8-oxo-dGDP + H2O = 8-oxo-dGMP + phosphate + H(+)</text>
        <dbReference type="Rhea" id="RHEA:32063"/>
        <dbReference type="ChEBI" id="CHEBI:15377"/>
        <dbReference type="ChEBI" id="CHEBI:15378"/>
        <dbReference type="ChEBI" id="CHEBI:43474"/>
        <dbReference type="ChEBI" id="CHEBI:63224"/>
        <dbReference type="ChEBI" id="CHEBI:63715"/>
        <dbReference type="EC" id="3.6.1.58"/>
    </reaction>
    <physiologicalReaction direction="left-to-right" evidence="8">
        <dbReference type="Rhea" id="RHEA:32064"/>
    </physiologicalReaction>
</comment>
<dbReference type="AlphaFoldDB" id="A0A6P8RM84"/>
<evidence type="ECO:0000256" key="6">
    <source>
        <dbReference type="ARBA" id="ARBA00022842"/>
    </source>
</evidence>
<protein>
    <recommendedName>
        <fullName evidence="14">8-oxo-dGDP phosphatase NUDT18</fullName>
        <ecNumber evidence="13">3.6.1.58</ecNumber>
    </recommendedName>
    <alternativeName>
        <fullName evidence="17">2-hydroxy-dADP phosphatase</fullName>
    </alternativeName>
    <alternativeName>
        <fullName evidence="15">7,8-dihydro-8-oxoguanine phosphatase</fullName>
    </alternativeName>
    <alternativeName>
        <fullName evidence="16">Nucleoside diphosphate-linked moiety X motif 18</fullName>
    </alternativeName>
</protein>
<organism evidence="20 21">
    <name type="scientific">Geotrypetes seraphini</name>
    <name type="common">Gaboon caecilian</name>
    <name type="synonym">Caecilia seraphini</name>
    <dbReference type="NCBI Taxonomy" id="260995"/>
    <lineage>
        <taxon>Eukaryota</taxon>
        <taxon>Metazoa</taxon>
        <taxon>Chordata</taxon>
        <taxon>Craniata</taxon>
        <taxon>Vertebrata</taxon>
        <taxon>Euteleostomi</taxon>
        <taxon>Amphibia</taxon>
        <taxon>Gymnophiona</taxon>
        <taxon>Geotrypetes</taxon>
    </lineage>
</organism>
<dbReference type="EC" id="3.6.1.58" evidence="13"/>
<feature type="domain" description="Nudix hydrolase" evidence="19">
    <location>
        <begin position="42"/>
        <end position="167"/>
    </location>
</feature>
<dbReference type="Pfam" id="PF00293">
    <property type="entry name" value="NUDIX"/>
    <property type="match status" value="1"/>
</dbReference>
<evidence type="ECO:0000256" key="2">
    <source>
        <dbReference type="ARBA" id="ARBA00001946"/>
    </source>
</evidence>
<evidence type="ECO:0000256" key="1">
    <source>
        <dbReference type="ARBA" id="ARBA00001936"/>
    </source>
</evidence>
<dbReference type="InterPro" id="IPR042970">
    <property type="entry name" value="NUDT18_NUDIX"/>
</dbReference>
<evidence type="ECO:0000256" key="10">
    <source>
        <dbReference type="ARBA" id="ARBA00051185"/>
    </source>
</evidence>
<dbReference type="KEGG" id="gsh:117363219"/>
<reference evidence="21" key="1">
    <citation type="submission" date="2025-08" db="UniProtKB">
        <authorList>
            <consortium name="RefSeq"/>
        </authorList>
    </citation>
    <scope>IDENTIFICATION</scope>
</reference>
<dbReference type="CDD" id="cd04671">
    <property type="entry name" value="NUDIX_8DGDPP_Nudt18"/>
    <property type="match status" value="1"/>
</dbReference>
<dbReference type="OrthoDB" id="10005910at2759"/>
<dbReference type="InterPro" id="IPR000086">
    <property type="entry name" value="NUDIX_hydrolase_dom"/>
</dbReference>
<dbReference type="InParanoid" id="A0A6P8RM84"/>
<evidence type="ECO:0000313" key="20">
    <source>
        <dbReference type="Proteomes" id="UP000515159"/>
    </source>
</evidence>
<evidence type="ECO:0000256" key="17">
    <source>
        <dbReference type="ARBA" id="ARBA00083158"/>
    </source>
</evidence>
<comment type="cofactor">
    <cofactor evidence="2">
        <name>Mg(2+)</name>
        <dbReference type="ChEBI" id="CHEBI:18420"/>
    </cofactor>
</comment>
<dbReference type="GO" id="GO:0046872">
    <property type="term" value="F:metal ion binding"/>
    <property type="evidence" value="ECO:0007669"/>
    <property type="project" value="UniProtKB-KW"/>
</dbReference>
<keyword evidence="7" id="KW-0464">Manganese</keyword>
<evidence type="ECO:0000313" key="21">
    <source>
        <dbReference type="RefSeq" id="XP_033806542.1"/>
    </source>
</evidence>
<evidence type="ECO:0000256" key="16">
    <source>
        <dbReference type="ARBA" id="ARBA00080473"/>
    </source>
</evidence>
<comment type="function">
    <text evidence="12">Mediates the hydrolysis of oxidized nucleoside diphosphate derivatives. Hydrolyzes 8-oxo-7,8-dihydroguanine (8-oxo-Gua)-containing deoxyribo- and ribonucleoside diphosphates to the monophosphates. Hydrolyzes 8-oxo-dGDP and 8-oxo-GDP with the same efficiencies. Also hydrolyzes 8-OH-dADP and 2-OH-dADP. Exhibited no or minimal hydrolysis activity against 8-oxo-dGTP, 8-oxo-GTP, dGTP, GTP, dGDP and GDP. Probably removes oxidized guanine nucleotides from both the DNA and RNA precursor pools.</text>
</comment>
<dbReference type="GeneID" id="117363219"/>
<comment type="catalytic activity">
    <reaction evidence="10">
        <text>8-oxo-GDP + H2O = 8-oxo-GMP + phosphate + H(+)</text>
        <dbReference type="Rhea" id="RHEA:62356"/>
        <dbReference type="ChEBI" id="CHEBI:15377"/>
        <dbReference type="ChEBI" id="CHEBI:15378"/>
        <dbReference type="ChEBI" id="CHEBI:43474"/>
        <dbReference type="ChEBI" id="CHEBI:143554"/>
        <dbReference type="ChEBI" id="CHEBI:145694"/>
        <dbReference type="EC" id="3.6.1.58"/>
    </reaction>
    <physiologicalReaction direction="left-to-right" evidence="10">
        <dbReference type="Rhea" id="RHEA:62357"/>
    </physiologicalReaction>
</comment>
<dbReference type="GO" id="GO:0044715">
    <property type="term" value="F:8-oxo-dGDP phosphatase activity"/>
    <property type="evidence" value="ECO:0007669"/>
    <property type="project" value="TreeGrafter"/>
</dbReference>
<evidence type="ECO:0000256" key="14">
    <source>
        <dbReference type="ARBA" id="ARBA00071481"/>
    </source>
</evidence>